<evidence type="ECO:0000256" key="2">
    <source>
        <dbReference type="PIRNR" id="PIRNR006241"/>
    </source>
</evidence>
<evidence type="ECO:0000313" key="6">
    <source>
        <dbReference type="Proteomes" id="UP000199088"/>
    </source>
</evidence>
<evidence type="ECO:0000256" key="1">
    <source>
        <dbReference type="ARBA" id="ARBA00023235"/>
    </source>
</evidence>
<name>A0A1H0LMS6_9ACTN</name>
<dbReference type="PANTHER" id="PTHR43489">
    <property type="entry name" value="ISOMERASE"/>
    <property type="match status" value="1"/>
</dbReference>
<keyword evidence="1 2" id="KW-0413">Isomerase</keyword>
<dbReference type="InterPro" id="IPR013022">
    <property type="entry name" value="Xyl_isomerase-like_TIM-brl"/>
</dbReference>
<protein>
    <submittedName>
        <fullName evidence="5">Hydroxypyruvate isomerase</fullName>
    </submittedName>
</protein>
<feature type="domain" description="Xylose isomerase-like TIM barrel" evidence="4">
    <location>
        <begin position="23"/>
        <end position="253"/>
    </location>
</feature>
<dbReference type="Pfam" id="PF01261">
    <property type="entry name" value="AP_endonuc_2"/>
    <property type="match status" value="1"/>
</dbReference>
<keyword evidence="6" id="KW-1185">Reference proteome</keyword>
<dbReference type="AlphaFoldDB" id="A0A1H0LMS6"/>
<dbReference type="OrthoDB" id="9786584at2"/>
<dbReference type="Gene3D" id="3.20.20.150">
    <property type="entry name" value="Divalent-metal-dependent TIM barrel enzymes"/>
    <property type="match status" value="1"/>
</dbReference>
<evidence type="ECO:0000256" key="3">
    <source>
        <dbReference type="PIRSR" id="PIRSR006241-50"/>
    </source>
</evidence>
<organism evidence="5 6">
    <name type="scientific">Klenkia soli</name>
    <dbReference type="NCBI Taxonomy" id="1052260"/>
    <lineage>
        <taxon>Bacteria</taxon>
        <taxon>Bacillati</taxon>
        <taxon>Actinomycetota</taxon>
        <taxon>Actinomycetes</taxon>
        <taxon>Geodermatophilales</taxon>
        <taxon>Geodermatophilaceae</taxon>
        <taxon>Klenkia</taxon>
    </lineage>
</organism>
<evidence type="ECO:0000313" key="5">
    <source>
        <dbReference type="EMBL" id="SDO69291.1"/>
    </source>
</evidence>
<dbReference type="RefSeq" id="WP_091245103.1">
    <property type="nucleotide sequence ID" value="NZ_FNIR01000007.1"/>
</dbReference>
<dbReference type="InterPro" id="IPR026040">
    <property type="entry name" value="HyI-like"/>
</dbReference>
<dbReference type="InterPro" id="IPR050417">
    <property type="entry name" value="Sugar_Epim/Isomerase"/>
</dbReference>
<dbReference type="InterPro" id="IPR036237">
    <property type="entry name" value="Xyl_isomerase-like_sf"/>
</dbReference>
<gene>
    <name evidence="5" type="ORF">SAMN05660199_02356</name>
</gene>
<dbReference type="GO" id="GO:0016853">
    <property type="term" value="F:isomerase activity"/>
    <property type="evidence" value="ECO:0007669"/>
    <property type="project" value="UniProtKB-KW"/>
</dbReference>
<feature type="active site" description="Proton donor/acceptor" evidence="3">
    <location>
        <position position="139"/>
    </location>
</feature>
<dbReference type="PIRSF" id="PIRSF006241">
    <property type="entry name" value="HyI"/>
    <property type="match status" value="1"/>
</dbReference>
<dbReference type="SUPFAM" id="SSF51658">
    <property type="entry name" value="Xylose isomerase-like"/>
    <property type="match status" value="1"/>
</dbReference>
<sequence length="258" mass="27146">MYRLSPNIELLFSEAGPDLADRVRAAAAAGFDAVEMWQTSTRDVPAIAAALRETGVSMTGILAEPRTNFAMPWETMDAFFAGLDKGVEAARTLGCPRIVLGSGSGFGGAKRTANHERLAEIFTQAAERVAGSGITLVLEPVNTRVDHPGALLDHTADAVEVVRMVGSDDLRLLFDLYHSVAQGEDATLALKGAADVIAYVQIADAPGRGEPGTGDIDWAARLGELRAVGYDGPIGLEYVPTTETVASVQHIRSLAASA</sequence>
<feature type="active site" description="Proton donor/acceptor" evidence="3">
    <location>
        <position position="237"/>
    </location>
</feature>
<reference evidence="6" key="1">
    <citation type="submission" date="2016-10" db="EMBL/GenBank/DDBJ databases">
        <authorList>
            <person name="Varghese N."/>
            <person name="Submissions S."/>
        </authorList>
    </citation>
    <scope>NUCLEOTIDE SEQUENCE [LARGE SCALE GENOMIC DNA]</scope>
    <source>
        <strain evidence="6">DSM 45843</strain>
    </source>
</reference>
<comment type="similarity">
    <text evidence="2">Belongs to the hyi family.</text>
</comment>
<evidence type="ECO:0000259" key="4">
    <source>
        <dbReference type="Pfam" id="PF01261"/>
    </source>
</evidence>
<proteinExistence type="inferred from homology"/>
<dbReference type="STRING" id="1052260.SAMN05660199_02356"/>
<dbReference type="Proteomes" id="UP000199088">
    <property type="component" value="Unassembled WGS sequence"/>
</dbReference>
<accession>A0A1H0LMS6</accession>
<keyword evidence="5" id="KW-0670">Pyruvate</keyword>
<dbReference type="EMBL" id="FNIR01000007">
    <property type="protein sequence ID" value="SDO69291.1"/>
    <property type="molecule type" value="Genomic_DNA"/>
</dbReference>